<comment type="similarity">
    <text evidence="2 6">Belongs to the anelloviridae capsid protein family.</text>
</comment>
<feature type="compositionally biased region" description="Acidic residues" evidence="7">
    <location>
        <begin position="608"/>
        <end position="619"/>
    </location>
</feature>
<evidence type="ECO:0000313" key="8">
    <source>
        <dbReference type="EMBL" id="XBU06740.1"/>
    </source>
</evidence>
<reference evidence="8" key="1">
    <citation type="submission" date="2024-05" db="EMBL/GenBank/DDBJ databases">
        <authorList>
            <person name="Laubscher F."/>
            <person name="Chudzinski V."/>
            <person name="Cordey S."/>
            <person name="Hosszu-Fellous K."/>
            <person name="Kaiser L."/>
        </authorList>
    </citation>
    <scope>NUCLEOTIDE SEQUENCE</scope>
    <source>
        <strain evidence="8">1047D4-0</strain>
    </source>
</reference>
<evidence type="ECO:0000256" key="3">
    <source>
        <dbReference type="ARBA" id="ARBA00022431"/>
    </source>
</evidence>
<dbReference type="InterPro" id="IPR004219">
    <property type="entry name" value="TTvirus_Unk"/>
</dbReference>
<evidence type="ECO:0000256" key="1">
    <source>
        <dbReference type="ARBA" id="ARBA00004328"/>
    </source>
</evidence>
<evidence type="ECO:0000256" key="7">
    <source>
        <dbReference type="SAM" id="MobiDB-lite"/>
    </source>
</evidence>
<dbReference type="Pfam" id="PF02956">
    <property type="entry name" value="TT_ORF1"/>
    <property type="match status" value="1"/>
</dbReference>
<accession>A0AAU7STW5</accession>
<keyword evidence="3 6" id="KW-1140">T=1 icosahedral capsid protein</keyword>
<sequence length="663" mass="79096">MPYFFRPRWRRYWRRAPYRTRYRRRTRRRPRRTVRRRRRTYRRHFRVRRKKYRKRKAKKITIRQWQPQNIVKCRIKGITSLLCCSGGREMYNFISHIYDYVPKDFNFGGGFTIMRFSLGVLYEQFQHWQNYWTKSNRNYDLCRYTGCKIKLFRDPLIDYVVAYDRNPPFTVGPYAYQSTHPQRMLLRKHRIIVRSQLHAPKAKPYKVVRIPPPRMLCTKWFFQKDFADQTLFLLYAATGDFSRMWMSYEEQNPQIGFISLNPNMFPNPKWGFAPNTYTIFEHFSDSITGYKLGGGTTSQPQAKDMWTNENGLFSRKYLQPTGSTYNPLYKPPYKSDTGDIPWDSLEEKNRYATWPVRYNPFFDKGDGNIVTSIILGASSWNPTCDNCTVRNLPLWLALHGYFDWMVKAVIKTGYEVTYTLAIFSPYTQPANTWLIPIDTGFYYQTYPFNVQVNSYDKQHWFPTIKWQKQTMNDIVRSGPFMPRYTTKAGWDFHFTYQFFFKWGGALLPGQDIQNPDNKETFPIPCNQLSRVQIEDPRNQGETSLFHPWDSRRGIFSERALKRIIEDTELGENLLTGSIHLREPKRPKMQAEPEYMDPSGCTSAQVQESQEETSSEEEEETKTVQQQLRDQRKQQQQLRKQLLTLILETKLKQRQIAMQMGGLE</sequence>
<keyword evidence="4 6" id="KW-0167">Capsid protein</keyword>
<dbReference type="EMBL" id="PP857193">
    <property type="protein sequence ID" value="XBU06740.1"/>
    <property type="molecule type" value="Genomic_DNA"/>
</dbReference>
<comment type="function">
    <text evidence="6">Self-assembles to form an icosahedral capsid.</text>
</comment>
<proteinExistence type="inferred from homology"/>
<keyword evidence="5 6" id="KW-0946">Virion</keyword>
<feature type="region of interest" description="Disordered" evidence="7">
    <location>
        <begin position="580"/>
        <end position="632"/>
    </location>
</feature>
<feature type="compositionally biased region" description="Basic and acidic residues" evidence="7">
    <location>
        <begin position="580"/>
        <end position="590"/>
    </location>
</feature>
<organism evidence="8">
    <name type="scientific">Lamedtorquevirus hominid11</name>
    <dbReference type="NCBI Taxonomy" id="3160829"/>
    <lineage>
        <taxon>Viruses</taxon>
        <taxon>Monodnaviria</taxon>
        <taxon>Shotokuvirae</taxon>
        <taxon>Commensaviricota</taxon>
        <taxon>Cardeaviricetes</taxon>
        <taxon>Sanitavirales</taxon>
        <taxon>Anelloviridae</taxon>
        <taxon>Lamedtorquevirus</taxon>
    </lineage>
</organism>
<comment type="subcellular location">
    <subcellularLocation>
        <location evidence="1 6">Virion</location>
    </subcellularLocation>
</comment>
<feature type="compositionally biased region" description="Low complexity" evidence="7">
    <location>
        <begin position="622"/>
        <end position="632"/>
    </location>
</feature>
<evidence type="ECO:0000256" key="4">
    <source>
        <dbReference type="ARBA" id="ARBA00022561"/>
    </source>
</evidence>
<evidence type="ECO:0000256" key="6">
    <source>
        <dbReference type="RuleBase" id="RU361230"/>
    </source>
</evidence>
<protein>
    <recommendedName>
        <fullName evidence="6">Capsid protein</fullName>
    </recommendedName>
</protein>
<name>A0AAU7STW5_9VIRU</name>
<evidence type="ECO:0000256" key="5">
    <source>
        <dbReference type="ARBA" id="ARBA00022844"/>
    </source>
</evidence>
<evidence type="ECO:0000256" key="2">
    <source>
        <dbReference type="ARBA" id="ARBA00006131"/>
    </source>
</evidence>
<dbReference type="GO" id="GO:0039615">
    <property type="term" value="C:T=1 icosahedral viral capsid"/>
    <property type="evidence" value="ECO:0007669"/>
    <property type="project" value="UniProtKB-UniRule"/>
</dbReference>